<gene>
    <name evidence="1" type="ORF">S01H1_67031</name>
</gene>
<protein>
    <submittedName>
        <fullName evidence="1">Uncharacterized protein</fullName>
    </submittedName>
</protein>
<proteinExistence type="predicted"/>
<dbReference type="AlphaFoldDB" id="X0YES8"/>
<comment type="caution">
    <text evidence="1">The sequence shown here is derived from an EMBL/GenBank/DDBJ whole genome shotgun (WGS) entry which is preliminary data.</text>
</comment>
<evidence type="ECO:0000313" key="1">
    <source>
        <dbReference type="EMBL" id="GAG35326.1"/>
    </source>
</evidence>
<reference evidence="1" key="1">
    <citation type="journal article" date="2014" name="Front. Microbiol.">
        <title>High frequency of phylogenetically diverse reductive dehalogenase-homologous genes in deep subseafloor sedimentary metagenomes.</title>
        <authorList>
            <person name="Kawai M."/>
            <person name="Futagami T."/>
            <person name="Toyoda A."/>
            <person name="Takaki Y."/>
            <person name="Nishi S."/>
            <person name="Hori S."/>
            <person name="Arai W."/>
            <person name="Tsubouchi T."/>
            <person name="Morono Y."/>
            <person name="Uchiyama I."/>
            <person name="Ito T."/>
            <person name="Fujiyama A."/>
            <person name="Inagaki F."/>
            <person name="Takami H."/>
        </authorList>
    </citation>
    <scope>NUCLEOTIDE SEQUENCE</scope>
    <source>
        <strain evidence="1">Expedition CK06-06</strain>
    </source>
</reference>
<organism evidence="1">
    <name type="scientific">marine sediment metagenome</name>
    <dbReference type="NCBI Taxonomy" id="412755"/>
    <lineage>
        <taxon>unclassified sequences</taxon>
        <taxon>metagenomes</taxon>
        <taxon>ecological metagenomes</taxon>
    </lineage>
</organism>
<accession>X0YES8</accession>
<sequence length="46" mass="5032">MGKKFTIEVDAAADCLDDELLVDCELAVAKVLDEWGFTATVEAKKE</sequence>
<dbReference type="EMBL" id="BARS01044356">
    <property type="protein sequence ID" value="GAG35326.1"/>
    <property type="molecule type" value="Genomic_DNA"/>
</dbReference>
<name>X0YES8_9ZZZZ</name>